<keyword evidence="7" id="KW-0482">Metalloprotease</keyword>
<dbReference type="SUPFAM" id="SSF55486">
    <property type="entry name" value="Metalloproteases ('zincins'), catalytic domain"/>
    <property type="match status" value="1"/>
</dbReference>
<evidence type="ECO:0000256" key="8">
    <source>
        <dbReference type="ARBA" id="ARBA00023157"/>
    </source>
</evidence>
<comment type="caution">
    <text evidence="12">The sequence shown here is derived from an EMBL/GenBank/DDBJ whole genome shotgun (WGS) entry which is preliminary data.</text>
</comment>
<feature type="domain" description="BACON" evidence="11">
    <location>
        <begin position="56"/>
        <end position="111"/>
    </location>
</feature>
<evidence type="ECO:0000256" key="2">
    <source>
        <dbReference type="ARBA" id="ARBA00022670"/>
    </source>
</evidence>
<dbReference type="PANTHER" id="PTHR47466:SF1">
    <property type="entry name" value="METALLOPROTEASE MEP1 (AFU_ORTHOLOGUE AFUA_1G07730)-RELATED"/>
    <property type="match status" value="1"/>
</dbReference>
<dbReference type="Pfam" id="PF13004">
    <property type="entry name" value="BACON"/>
    <property type="match status" value="1"/>
</dbReference>
<dbReference type="RefSeq" id="WP_028727304.1">
    <property type="nucleotide sequence ID" value="NZ_AUAE01000013.1"/>
</dbReference>
<dbReference type="InterPro" id="IPR024079">
    <property type="entry name" value="MetalloPept_cat_dom_sf"/>
</dbReference>
<gene>
    <name evidence="12" type="ORF">HMPREF1536_04826</name>
</gene>
<evidence type="ECO:0000256" key="6">
    <source>
        <dbReference type="ARBA" id="ARBA00022833"/>
    </source>
</evidence>
<comment type="similarity">
    <text evidence="1">Belongs to the peptidase M43B family.</text>
</comment>
<organism evidence="12 13">
    <name type="scientific">Parabacteroides gordonii MS-1 = DSM 23371</name>
    <dbReference type="NCBI Taxonomy" id="1203610"/>
    <lineage>
        <taxon>Bacteria</taxon>
        <taxon>Pseudomonadati</taxon>
        <taxon>Bacteroidota</taxon>
        <taxon>Bacteroidia</taxon>
        <taxon>Bacteroidales</taxon>
        <taxon>Tannerellaceae</taxon>
        <taxon>Parabacteroides</taxon>
    </lineage>
</organism>
<reference evidence="12 13" key="1">
    <citation type="submission" date="2013-04" db="EMBL/GenBank/DDBJ databases">
        <title>The Genome Sequence of Parabacteroides gordonii DSM 23371.</title>
        <authorList>
            <consortium name="The Broad Institute Genomics Platform"/>
            <person name="Earl A."/>
            <person name="Ward D."/>
            <person name="Feldgarden M."/>
            <person name="Gevers D."/>
            <person name="Martens E."/>
            <person name="Sakamoto M."/>
            <person name="Benno Y."/>
            <person name="Suzuki N."/>
            <person name="Matsunaga N."/>
            <person name="Koshihara K."/>
            <person name="Seki M."/>
            <person name="Komiya H."/>
            <person name="Walker B."/>
            <person name="Young S."/>
            <person name="Zeng Q."/>
            <person name="Gargeya S."/>
            <person name="Fitzgerald M."/>
            <person name="Haas B."/>
            <person name="Abouelleil A."/>
            <person name="Allen A.W."/>
            <person name="Alvarado L."/>
            <person name="Arachchi H.M."/>
            <person name="Berlin A.M."/>
            <person name="Chapman S.B."/>
            <person name="Gainer-Dewar J."/>
            <person name="Goldberg J."/>
            <person name="Griggs A."/>
            <person name="Gujja S."/>
            <person name="Hansen M."/>
            <person name="Howarth C."/>
            <person name="Imamovic A."/>
            <person name="Ireland A."/>
            <person name="Larimer J."/>
            <person name="McCowan C."/>
            <person name="Murphy C."/>
            <person name="Pearson M."/>
            <person name="Poon T.W."/>
            <person name="Priest M."/>
            <person name="Roberts A."/>
            <person name="Saif S."/>
            <person name="Shea T."/>
            <person name="Sisk P."/>
            <person name="Sykes S."/>
            <person name="Wortman J."/>
            <person name="Nusbaum C."/>
            <person name="Birren B."/>
        </authorList>
    </citation>
    <scope>NUCLEOTIDE SEQUENCE [LARGE SCALE GENOMIC DNA]</scope>
    <source>
        <strain evidence="12 13">MS-1</strain>
    </source>
</reference>
<keyword evidence="6" id="KW-0862">Zinc</keyword>
<dbReference type="Proteomes" id="UP000033035">
    <property type="component" value="Unassembled WGS sequence"/>
</dbReference>
<sequence length="436" mass="48617">MNIKYLLLVSIWMLLFAGCKDSNTEDNLKLELSESSFENISSEGTTLAVEISSSNTWTAETSSTWCKLVPAQGASNQPIKIVVDANLNTTVRDASIVIASSGIKKTITVNQQAGSTSAGEYHYELPVIFHVLYKNSGDPLQYVSQNRLAEILNAVNDLYKDRSNSIGMNLTFTLAATNPNGETLTSPGVEYIEWPDSYPIDCNAFMSDNTGKNVKYLWDPNQYINVMIYNFTSDPETNSITLGISHLPFTTTGNNSLEGLNETKYSYLELKNLNFPYCCSINSLYIDQQSTSTTYNTTDVTVTVAHELGHYLGVHHVFSEDENGTYDGCTDSDYCKDTPTYNKVYYDQWIDIQLSLGVRDLPTLALRENCTTGQKFTSRNIMDYAFSYSDQFTQDQHDRIRHVLAYSPLIPGPKKNQTKAGAAIDGVLELPIRTVK</sequence>
<keyword evidence="8" id="KW-1015">Disulfide bond</keyword>
<evidence type="ECO:0000313" key="12">
    <source>
        <dbReference type="EMBL" id="KKB48362.1"/>
    </source>
</evidence>
<dbReference type="GO" id="GO:0046872">
    <property type="term" value="F:metal ion binding"/>
    <property type="evidence" value="ECO:0007669"/>
    <property type="project" value="UniProtKB-KW"/>
</dbReference>
<evidence type="ECO:0000313" key="13">
    <source>
        <dbReference type="Proteomes" id="UP000033035"/>
    </source>
</evidence>
<dbReference type="Pfam" id="PF05572">
    <property type="entry name" value="Peptidase_M43"/>
    <property type="match status" value="1"/>
</dbReference>
<feature type="chain" id="PRO_5002488073" evidence="9">
    <location>
        <begin position="18"/>
        <end position="436"/>
    </location>
</feature>
<feature type="domain" description="Peptidase M43 pregnancy-associated plasma-A" evidence="10">
    <location>
        <begin position="215"/>
        <end position="405"/>
    </location>
</feature>
<dbReference type="GO" id="GO:0008237">
    <property type="term" value="F:metallopeptidase activity"/>
    <property type="evidence" value="ECO:0007669"/>
    <property type="project" value="UniProtKB-KW"/>
</dbReference>
<dbReference type="EMBL" id="AQHW01000027">
    <property type="protein sequence ID" value="KKB48362.1"/>
    <property type="molecule type" value="Genomic_DNA"/>
</dbReference>
<evidence type="ECO:0000259" key="11">
    <source>
        <dbReference type="Pfam" id="PF13004"/>
    </source>
</evidence>
<dbReference type="Gene3D" id="2.60.40.10">
    <property type="entry name" value="Immunoglobulins"/>
    <property type="match status" value="1"/>
</dbReference>
<dbReference type="STRING" id="1203610.HMPREF1536_04826"/>
<dbReference type="Gene3D" id="3.40.390.10">
    <property type="entry name" value="Collagenase (Catalytic Domain)"/>
    <property type="match status" value="1"/>
</dbReference>
<evidence type="ECO:0000256" key="3">
    <source>
        <dbReference type="ARBA" id="ARBA00022723"/>
    </source>
</evidence>
<dbReference type="AlphaFoldDB" id="A0A0F5IT81"/>
<dbReference type="InterPro" id="IPR013783">
    <property type="entry name" value="Ig-like_fold"/>
</dbReference>
<dbReference type="HOGENOM" id="CLU_050644_0_0_10"/>
<accession>A0A0F5IT81</accession>
<dbReference type="InterPro" id="IPR023852">
    <property type="entry name" value="Metalloproteinase_lipop_BF0631"/>
</dbReference>
<dbReference type="PROSITE" id="PS51257">
    <property type="entry name" value="PROKAR_LIPOPROTEIN"/>
    <property type="match status" value="1"/>
</dbReference>
<dbReference type="InterPro" id="IPR008754">
    <property type="entry name" value="Peptidase_M43"/>
</dbReference>
<keyword evidence="4 9" id="KW-0732">Signal</keyword>
<dbReference type="GO" id="GO:0006508">
    <property type="term" value="P:proteolysis"/>
    <property type="evidence" value="ECO:0007669"/>
    <property type="project" value="UniProtKB-KW"/>
</dbReference>
<keyword evidence="13" id="KW-1185">Reference proteome</keyword>
<keyword evidence="12" id="KW-0449">Lipoprotein</keyword>
<evidence type="ECO:0000259" key="10">
    <source>
        <dbReference type="Pfam" id="PF05572"/>
    </source>
</evidence>
<dbReference type="InterPro" id="IPR024361">
    <property type="entry name" value="BACON"/>
</dbReference>
<protein>
    <submittedName>
        <fullName evidence="12">BF0631 family zinc-dependent metalloproteinase lipoprotein</fullName>
    </submittedName>
</protein>
<proteinExistence type="inferred from homology"/>
<name>A0A0F5IT81_9BACT</name>
<feature type="signal peptide" evidence="9">
    <location>
        <begin position="1"/>
        <end position="17"/>
    </location>
</feature>
<keyword evidence="3" id="KW-0479">Metal-binding</keyword>
<dbReference type="NCBIfam" id="TIGR03952">
    <property type="entry name" value="metzin_BF0631"/>
    <property type="match status" value="1"/>
</dbReference>
<evidence type="ECO:0000256" key="1">
    <source>
        <dbReference type="ARBA" id="ARBA00008721"/>
    </source>
</evidence>
<evidence type="ECO:0000256" key="4">
    <source>
        <dbReference type="ARBA" id="ARBA00022729"/>
    </source>
</evidence>
<dbReference type="PANTHER" id="PTHR47466">
    <property type="match status" value="1"/>
</dbReference>
<keyword evidence="2" id="KW-0645">Protease</keyword>
<evidence type="ECO:0000256" key="5">
    <source>
        <dbReference type="ARBA" id="ARBA00022801"/>
    </source>
</evidence>
<dbReference type="PATRIC" id="fig|1203610.3.peg.4920"/>
<evidence type="ECO:0000256" key="7">
    <source>
        <dbReference type="ARBA" id="ARBA00023049"/>
    </source>
</evidence>
<evidence type="ECO:0000256" key="9">
    <source>
        <dbReference type="SAM" id="SignalP"/>
    </source>
</evidence>
<dbReference type="CDD" id="cd14948">
    <property type="entry name" value="BACON"/>
    <property type="match status" value="1"/>
</dbReference>
<keyword evidence="5" id="KW-0378">Hydrolase</keyword>